<dbReference type="EMBL" id="JAVYJV010000017">
    <property type="protein sequence ID" value="KAK4349682.1"/>
    <property type="molecule type" value="Genomic_DNA"/>
</dbReference>
<organism evidence="1 2">
    <name type="scientific">Anisodus tanguticus</name>
    <dbReference type="NCBI Taxonomy" id="243964"/>
    <lineage>
        <taxon>Eukaryota</taxon>
        <taxon>Viridiplantae</taxon>
        <taxon>Streptophyta</taxon>
        <taxon>Embryophyta</taxon>
        <taxon>Tracheophyta</taxon>
        <taxon>Spermatophyta</taxon>
        <taxon>Magnoliopsida</taxon>
        <taxon>eudicotyledons</taxon>
        <taxon>Gunneridae</taxon>
        <taxon>Pentapetalae</taxon>
        <taxon>asterids</taxon>
        <taxon>lamiids</taxon>
        <taxon>Solanales</taxon>
        <taxon>Solanaceae</taxon>
        <taxon>Solanoideae</taxon>
        <taxon>Hyoscyameae</taxon>
        <taxon>Anisodus</taxon>
    </lineage>
</organism>
<proteinExistence type="predicted"/>
<dbReference type="AlphaFoldDB" id="A0AAE1RFG1"/>
<evidence type="ECO:0000313" key="2">
    <source>
        <dbReference type="Proteomes" id="UP001291623"/>
    </source>
</evidence>
<gene>
    <name evidence="1" type="ORF">RND71_032437</name>
</gene>
<reference evidence="1" key="1">
    <citation type="submission" date="2023-12" db="EMBL/GenBank/DDBJ databases">
        <title>Genome assembly of Anisodus tanguticus.</title>
        <authorList>
            <person name="Wang Y.-J."/>
        </authorList>
    </citation>
    <scope>NUCLEOTIDE SEQUENCE</scope>
    <source>
        <strain evidence="1">KB-2021</strain>
        <tissue evidence="1">Leaf</tissue>
    </source>
</reference>
<dbReference type="Proteomes" id="UP001291623">
    <property type="component" value="Unassembled WGS sequence"/>
</dbReference>
<sequence length="70" mass="7362">MAGTTTVNSMPAAGVNIGVNAGANMLNPSYINSFRISAVADRLAEHVCNQPTVNAQEFVHLCLSLARFNA</sequence>
<comment type="caution">
    <text evidence="1">The sequence shown here is derived from an EMBL/GenBank/DDBJ whole genome shotgun (WGS) entry which is preliminary data.</text>
</comment>
<protein>
    <submittedName>
        <fullName evidence="1">Uncharacterized protein</fullName>
    </submittedName>
</protein>
<keyword evidence="2" id="KW-1185">Reference proteome</keyword>
<accession>A0AAE1RFG1</accession>
<evidence type="ECO:0000313" key="1">
    <source>
        <dbReference type="EMBL" id="KAK4349682.1"/>
    </source>
</evidence>
<name>A0AAE1RFG1_9SOLA</name>